<feature type="transmembrane region" description="Helical" evidence="1">
    <location>
        <begin position="54"/>
        <end position="75"/>
    </location>
</feature>
<comment type="caution">
    <text evidence="2">The sequence shown here is derived from an EMBL/GenBank/DDBJ whole genome shotgun (WGS) entry which is preliminary data.</text>
</comment>
<evidence type="ECO:0000313" key="3">
    <source>
        <dbReference type="Proteomes" id="UP000766570"/>
    </source>
</evidence>
<gene>
    <name evidence="2" type="ORF">JOF46_000630</name>
</gene>
<feature type="transmembrane region" description="Helical" evidence="1">
    <location>
        <begin position="187"/>
        <end position="207"/>
    </location>
</feature>
<proteinExistence type="predicted"/>
<protein>
    <recommendedName>
        <fullName evidence="4">DUF998 domain-containing protein</fullName>
    </recommendedName>
</protein>
<dbReference type="RefSeq" id="WP_209905996.1">
    <property type="nucleotide sequence ID" value="NZ_BAAAMI010000019.1"/>
</dbReference>
<feature type="transmembrane region" description="Helical" evidence="1">
    <location>
        <begin position="87"/>
        <end position="105"/>
    </location>
</feature>
<keyword evidence="1" id="KW-1133">Transmembrane helix</keyword>
<name>A0ABS4W952_9MICC</name>
<dbReference type="Proteomes" id="UP000766570">
    <property type="component" value="Unassembled WGS sequence"/>
</dbReference>
<evidence type="ECO:0000256" key="1">
    <source>
        <dbReference type="SAM" id="Phobius"/>
    </source>
</evidence>
<sequence length="241" mass="24596">MMPQNPDNARRRFATAAMAGVAVYVLVDVVLQFLPPHYSVVSDAESNLAVGPFGWIMNLNFLGRAVTTLCAIVAINRIDPASGLRRTGALLMAAGGLCSAALAFFPTDVDAGSGLHAVTTAGTVHLYVAGGGFLAALAGILVLTRWMRSAQELEKAYPAALILAAVTAGGLASLGLAAAVGPDLLGLAERVCLAGLLGWVLVVCGAIRRLPLRTWPAPTVLPGGDPLSAGTVDPGRGIFGS</sequence>
<feature type="transmembrane region" description="Helical" evidence="1">
    <location>
        <begin position="12"/>
        <end position="34"/>
    </location>
</feature>
<keyword evidence="3" id="KW-1185">Reference proteome</keyword>
<organism evidence="2 3">
    <name type="scientific">Paeniglutamicibacter psychrophenolicus</name>
    <dbReference type="NCBI Taxonomy" id="257454"/>
    <lineage>
        <taxon>Bacteria</taxon>
        <taxon>Bacillati</taxon>
        <taxon>Actinomycetota</taxon>
        <taxon>Actinomycetes</taxon>
        <taxon>Micrococcales</taxon>
        <taxon>Micrococcaceae</taxon>
        <taxon>Paeniglutamicibacter</taxon>
    </lineage>
</organism>
<dbReference type="InterPro" id="IPR009339">
    <property type="entry name" value="DUF998"/>
</dbReference>
<dbReference type="EMBL" id="JAGIOE010000001">
    <property type="protein sequence ID" value="MBP2372718.1"/>
    <property type="molecule type" value="Genomic_DNA"/>
</dbReference>
<evidence type="ECO:0000313" key="2">
    <source>
        <dbReference type="EMBL" id="MBP2372718.1"/>
    </source>
</evidence>
<feature type="transmembrane region" description="Helical" evidence="1">
    <location>
        <begin position="156"/>
        <end position="181"/>
    </location>
</feature>
<reference evidence="2 3" key="1">
    <citation type="submission" date="2021-03" db="EMBL/GenBank/DDBJ databases">
        <title>Sequencing the genomes of 1000 actinobacteria strains.</title>
        <authorList>
            <person name="Klenk H.-P."/>
        </authorList>
    </citation>
    <scope>NUCLEOTIDE SEQUENCE [LARGE SCALE GENOMIC DNA]</scope>
    <source>
        <strain evidence="2 3">DSM 15454</strain>
    </source>
</reference>
<keyword evidence="1" id="KW-0472">Membrane</keyword>
<dbReference type="Pfam" id="PF06197">
    <property type="entry name" value="DUF998"/>
    <property type="match status" value="1"/>
</dbReference>
<keyword evidence="1" id="KW-0812">Transmembrane</keyword>
<feature type="transmembrane region" description="Helical" evidence="1">
    <location>
        <begin position="125"/>
        <end position="144"/>
    </location>
</feature>
<accession>A0ABS4W952</accession>
<evidence type="ECO:0008006" key="4">
    <source>
        <dbReference type="Google" id="ProtNLM"/>
    </source>
</evidence>